<dbReference type="Proteomes" id="UP001596116">
    <property type="component" value="Unassembled WGS sequence"/>
</dbReference>
<feature type="chain" id="PRO_5046164371" evidence="1">
    <location>
        <begin position="22"/>
        <end position="218"/>
    </location>
</feature>
<name>A0ABW1KR40_9PROT</name>
<accession>A0ABW1KR40</accession>
<evidence type="ECO:0000313" key="3">
    <source>
        <dbReference type="EMBL" id="MFC6034199.1"/>
    </source>
</evidence>
<keyword evidence="1" id="KW-0732">Signal</keyword>
<dbReference type="Gene3D" id="2.160.20.120">
    <property type="match status" value="1"/>
</dbReference>
<evidence type="ECO:0000313" key="4">
    <source>
        <dbReference type="Proteomes" id="UP001596116"/>
    </source>
</evidence>
<dbReference type="RefSeq" id="WP_379880488.1">
    <property type="nucleotide sequence ID" value="NZ_JBHPON010000001.1"/>
</dbReference>
<feature type="signal peptide" evidence="1">
    <location>
        <begin position="1"/>
        <end position="21"/>
    </location>
</feature>
<dbReference type="InterPro" id="IPR021255">
    <property type="entry name" value="DUF2807"/>
</dbReference>
<comment type="caution">
    <text evidence="3">The sequence shown here is derived from an EMBL/GenBank/DDBJ whole genome shotgun (WGS) entry which is preliminary data.</text>
</comment>
<organism evidence="3 4">
    <name type="scientific">Hyphococcus aureus</name>
    <dbReference type="NCBI Taxonomy" id="2666033"/>
    <lineage>
        <taxon>Bacteria</taxon>
        <taxon>Pseudomonadati</taxon>
        <taxon>Pseudomonadota</taxon>
        <taxon>Alphaproteobacteria</taxon>
        <taxon>Parvularculales</taxon>
        <taxon>Parvularculaceae</taxon>
        <taxon>Hyphococcus</taxon>
    </lineage>
</organism>
<sequence>MLRPFFLSGIAACALSLPAAAETRSYDLAAFDSIDISAGLKLVAKAGGKQSIAVETEEGDYSDFEIEVKSGVLYLSREWNRLRWHQKKADYTVFVTTPEIKALDASSGSHSTLEDIDSRRFNADLSSGSFAVISGRSDDCTVDISSGANLDARALICSSANVDVSSGGHGEVTVLKALVGDASSGGHMAVFGTPERVNIDRSSGGRIKIKTPVTATRD</sequence>
<proteinExistence type="predicted"/>
<keyword evidence="4" id="KW-1185">Reference proteome</keyword>
<reference evidence="3 4" key="1">
    <citation type="submission" date="2024-09" db="EMBL/GenBank/DDBJ databases">
        <authorList>
            <person name="Zhang Z.-H."/>
        </authorList>
    </citation>
    <scope>NUCLEOTIDE SEQUENCE [LARGE SCALE GENOMIC DNA]</scope>
    <source>
        <strain evidence="3 4">HHTR114</strain>
    </source>
</reference>
<evidence type="ECO:0000259" key="2">
    <source>
        <dbReference type="Pfam" id="PF10988"/>
    </source>
</evidence>
<gene>
    <name evidence="3" type="ORF">ACFMB1_01515</name>
</gene>
<evidence type="ECO:0000256" key="1">
    <source>
        <dbReference type="SAM" id="SignalP"/>
    </source>
</evidence>
<protein>
    <submittedName>
        <fullName evidence="3">GIN domain-containing protein</fullName>
    </submittedName>
</protein>
<feature type="domain" description="Putative auto-transporter adhesin head GIN" evidence="2">
    <location>
        <begin position="30"/>
        <end position="194"/>
    </location>
</feature>
<dbReference type="Pfam" id="PF10988">
    <property type="entry name" value="DUF2807"/>
    <property type="match status" value="1"/>
</dbReference>
<dbReference type="EMBL" id="JBHPON010000001">
    <property type="protein sequence ID" value="MFC6034199.1"/>
    <property type="molecule type" value="Genomic_DNA"/>
</dbReference>